<feature type="compositionally biased region" description="Basic and acidic residues" evidence="1">
    <location>
        <begin position="1"/>
        <end position="22"/>
    </location>
</feature>
<evidence type="ECO:0000313" key="2">
    <source>
        <dbReference type="EMBL" id="CDM64518.1"/>
    </source>
</evidence>
<protein>
    <recommendedName>
        <fullName evidence="4">DUF1844 domain-containing protein</fullName>
    </recommendedName>
</protein>
<dbReference type="EMBL" id="CBXV010000002">
    <property type="protein sequence ID" value="CDM64518.1"/>
    <property type="molecule type" value="Genomic_DNA"/>
</dbReference>
<sequence length="163" mass="17437">MDEVNKESEERPSFKVTDRRIFNPDGTLREGVQIAEEPPKPATSKAEETARAEAKAEDAAPTGDPKDFINLVMFIASPAAAALGMDPSGLSQGIDLQLAKHCIDLLGTLQRKTQGRLTLQERQVLEDVLAELRMQYVALSSGGKRSAAGPARGGFTGSDITGK</sequence>
<dbReference type="Proteomes" id="UP000031518">
    <property type="component" value="Unassembled WGS sequence"/>
</dbReference>
<dbReference type="AlphaFoldDB" id="A0A0B6WTH1"/>
<evidence type="ECO:0000256" key="1">
    <source>
        <dbReference type="SAM" id="MobiDB-lite"/>
    </source>
</evidence>
<evidence type="ECO:0000313" key="3">
    <source>
        <dbReference type="Proteomes" id="UP000031518"/>
    </source>
</evidence>
<reference evidence="2 3" key="1">
    <citation type="submission" date="2013-12" db="EMBL/GenBank/DDBJ databases">
        <authorList>
            <person name="Stott M."/>
        </authorList>
    </citation>
    <scope>NUCLEOTIDE SEQUENCE [LARGE SCALE GENOMIC DNA]</scope>
    <source>
        <strain evidence="2 3">K22</strain>
    </source>
</reference>
<gene>
    <name evidence="2" type="ORF">PYK22_00512</name>
</gene>
<proteinExistence type="predicted"/>
<reference evidence="2 3" key="2">
    <citation type="submission" date="2015-01" db="EMBL/GenBank/DDBJ databases">
        <title>Complete genome sequence of Pyrinomonas methylaliphatogenes type strain K22T.</title>
        <authorList>
            <person name="Lee K.C.Y."/>
            <person name="Power J.F."/>
            <person name="Dunfield P.F."/>
            <person name="Morgan X.C."/>
            <person name="Huttenhower C."/>
            <person name="Stott M.B."/>
        </authorList>
    </citation>
    <scope>NUCLEOTIDE SEQUENCE [LARGE SCALE GENOMIC DNA]</scope>
    <source>
        <strain evidence="2 3">K22</strain>
    </source>
</reference>
<dbReference type="OrthoDB" id="9799618at2"/>
<feature type="region of interest" description="Disordered" evidence="1">
    <location>
        <begin position="143"/>
        <end position="163"/>
    </location>
</feature>
<dbReference type="Pfam" id="PF08899">
    <property type="entry name" value="DUF1844"/>
    <property type="match status" value="1"/>
</dbReference>
<dbReference type="STRING" id="454194.PYK22_00512"/>
<accession>A0A0B6WTH1</accession>
<feature type="compositionally biased region" description="Basic and acidic residues" evidence="1">
    <location>
        <begin position="45"/>
        <end position="58"/>
    </location>
</feature>
<keyword evidence="3" id="KW-1185">Reference proteome</keyword>
<organism evidence="2 3">
    <name type="scientific">Pyrinomonas methylaliphatogenes</name>
    <dbReference type="NCBI Taxonomy" id="454194"/>
    <lineage>
        <taxon>Bacteria</taxon>
        <taxon>Pseudomonadati</taxon>
        <taxon>Acidobacteriota</taxon>
        <taxon>Blastocatellia</taxon>
        <taxon>Blastocatellales</taxon>
        <taxon>Pyrinomonadaceae</taxon>
        <taxon>Pyrinomonas</taxon>
    </lineage>
</organism>
<dbReference type="InterPro" id="IPR014995">
    <property type="entry name" value="DUF1844"/>
</dbReference>
<evidence type="ECO:0008006" key="4">
    <source>
        <dbReference type="Google" id="ProtNLM"/>
    </source>
</evidence>
<feature type="region of interest" description="Disordered" evidence="1">
    <location>
        <begin position="1"/>
        <end position="65"/>
    </location>
</feature>
<name>A0A0B6WTH1_9BACT</name>
<dbReference type="RefSeq" id="WP_060635257.1">
    <property type="nucleotide sequence ID" value="NZ_CBXV010000002.1"/>
</dbReference>